<protein>
    <submittedName>
        <fullName evidence="2">Glycosyltransferase</fullName>
    </submittedName>
</protein>
<name>A0A5C8ZPY8_9GAMM</name>
<comment type="caution">
    <text evidence="2">The sequence shown here is derived from an EMBL/GenBank/DDBJ whole genome shotgun (WGS) entry which is preliminary data.</text>
</comment>
<dbReference type="Pfam" id="PF00535">
    <property type="entry name" value="Glycos_transf_2"/>
    <property type="match status" value="1"/>
</dbReference>
<evidence type="ECO:0000259" key="1">
    <source>
        <dbReference type="Pfam" id="PF00535"/>
    </source>
</evidence>
<dbReference type="GO" id="GO:0016758">
    <property type="term" value="F:hexosyltransferase activity"/>
    <property type="evidence" value="ECO:0007669"/>
    <property type="project" value="UniProtKB-ARBA"/>
</dbReference>
<dbReference type="InterPro" id="IPR001173">
    <property type="entry name" value="Glyco_trans_2-like"/>
</dbReference>
<keyword evidence="3" id="KW-1185">Reference proteome</keyword>
<reference evidence="2 3" key="1">
    <citation type="submission" date="2019-08" db="EMBL/GenBank/DDBJ databases">
        <title>Parahaliea maris sp. nov., isolated from the surface seawater.</title>
        <authorList>
            <person name="Liu Y."/>
        </authorList>
    </citation>
    <scope>NUCLEOTIDE SEQUENCE [LARGE SCALE GENOMIC DNA]</scope>
    <source>
        <strain evidence="2 3">S2-26</strain>
    </source>
</reference>
<keyword evidence="2" id="KW-0808">Transferase</keyword>
<organism evidence="2 3">
    <name type="scientific">Parahaliea aestuarii</name>
    <dbReference type="NCBI Taxonomy" id="1852021"/>
    <lineage>
        <taxon>Bacteria</taxon>
        <taxon>Pseudomonadati</taxon>
        <taxon>Pseudomonadota</taxon>
        <taxon>Gammaproteobacteria</taxon>
        <taxon>Cellvibrionales</taxon>
        <taxon>Halieaceae</taxon>
        <taxon>Parahaliea</taxon>
    </lineage>
</organism>
<dbReference type="OrthoDB" id="9801954at2"/>
<accession>A0A5C8ZPY8</accession>
<dbReference type="Proteomes" id="UP000321933">
    <property type="component" value="Unassembled WGS sequence"/>
</dbReference>
<dbReference type="PANTHER" id="PTHR22916:SF3">
    <property type="entry name" value="UDP-GLCNAC:BETAGAL BETA-1,3-N-ACETYLGLUCOSAMINYLTRANSFERASE-LIKE PROTEIN 1"/>
    <property type="match status" value="1"/>
</dbReference>
<evidence type="ECO:0000313" key="2">
    <source>
        <dbReference type="EMBL" id="TXS89411.1"/>
    </source>
</evidence>
<feature type="domain" description="Glycosyltransferase 2-like" evidence="1">
    <location>
        <begin position="13"/>
        <end position="115"/>
    </location>
</feature>
<sequence>MAQKSNPSNPLVSIVIPVYNGANYIAEAIESALSQTWSNTEVIVVEDGSTDGGSTAAICAQYKDRIRYFYKVNGGVSTALNFGIEVMRGQFFSWLSHDDKYLPDRIKTMVTEHQRQSSFQSSSKPLVLFSDVEVIDENGSIQRKAYQALPSSRDAISAAMLSKINGCSLLIPRKCFDLAGCFHPKLPTTQDNDMWVRFTEVANIQHVPKVTVQSRRHPAQGSHSSWHVIERYLNKLSIIERVEQGIANSSGNIRLDLLEKLASSPAIRQMPGIGATAHARLMKAIEHASITILYVGKQCPLTIQDRRQMRLEGHDLRTLKLQSAHPHELIQQAASVTTDFVWLLNGRPDHPFASISLLKQALQTQPRAAGCITSSDTFNRDEVFGPFEGALLKPQLFQQSWCGPNQHWADIAHAALRLGGFTHCKVTKSCRVNPIQDYGSAAKNHNWLRYSDIFTGVADFSLRRTAIRLRSFAFRRQSRVSRAYTKSKLLIKSNSSPVINNIRWAILRHRKFATVLNHICRMLSRSESLARLRVSRLYGLSAFFDRDWYQNAYSDVKNSGVDPLWHYVNQGMWEQRDPCAGFSAMSYLEGNPDVMASTYPAVLHYAFMGRFQSRHVTRSHCAPVLDEAIQRTEKSATYQHRKLLLIAIGMHNNTARFCHALIDQISSDFEIATLCFNSSGENPAMNDIASTINSPSALPSSKLTTQLSKQGFDKAIVVTDSEITFHLLDYLPTLEQSYDFYWLGHDAEMKSGGSVETRRIINQASQRLTLSAVSNHEMQARYPNRPWRKAAFPPPGGVTCPRPWIRAKKPNEPHRIALFGQFTHADDMDLIVKVLQRIRDKKLPIILRIFGSVAHELSAIPCKDISVIRTTGQEQLISDVSAFDPHVAWSPLYRSSDAVIALHDAALTGLPLLATNTHDSRGLLTDRPLTRLLATTTCARRWTWYLNHAHLLFHNKSSWSPRTPLEGLAGI</sequence>
<dbReference type="EMBL" id="VRYZ01000009">
    <property type="protein sequence ID" value="TXS89411.1"/>
    <property type="molecule type" value="Genomic_DNA"/>
</dbReference>
<dbReference type="SUPFAM" id="SSF53448">
    <property type="entry name" value="Nucleotide-diphospho-sugar transferases"/>
    <property type="match status" value="1"/>
</dbReference>
<dbReference type="RefSeq" id="WP_148065772.1">
    <property type="nucleotide sequence ID" value="NZ_VRYZ01000009.1"/>
</dbReference>
<dbReference type="AlphaFoldDB" id="A0A5C8ZPY8"/>
<dbReference type="PANTHER" id="PTHR22916">
    <property type="entry name" value="GLYCOSYLTRANSFERASE"/>
    <property type="match status" value="1"/>
</dbReference>
<gene>
    <name evidence="2" type="ORF">FVW59_18010</name>
</gene>
<evidence type="ECO:0000313" key="3">
    <source>
        <dbReference type="Proteomes" id="UP000321933"/>
    </source>
</evidence>
<proteinExistence type="predicted"/>
<dbReference type="Gene3D" id="3.90.550.10">
    <property type="entry name" value="Spore Coat Polysaccharide Biosynthesis Protein SpsA, Chain A"/>
    <property type="match status" value="1"/>
</dbReference>
<dbReference type="InterPro" id="IPR029044">
    <property type="entry name" value="Nucleotide-diphossugar_trans"/>
</dbReference>